<dbReference type="CDD" id="cd06171">
    <property type="entry name" value="Sigma70_r4"/>
    <property type="match status" value="1"/>
</dbReference>
<feature type="domain" description="RNA polymerase sigma-70 region 2" evidence="5">
    <location>
        <begin position="32"/>
        <end position="98"/>
    </location>
</feature>
<dbReference type="GO" id="GO:0006352">
    <property type="term" value="P:DNA-templated transcription initiation"/>
    <property type="evidence" value="ECO:0007669"/>
    <property type="project" value="InterPro"/>
</dbReference>
<comment type="caution">
    <text evidence="7">The sequence shown here is derived from an EMBL/GenBank/DDBJ whole genome shotgun (WGS) entry which is preliminary data.</text>
</comment>
<dbReference type="InterPro" id="IPR036388">
    <property type="entry name" value="WH-like_DNA-bd_sf"/>
</dbReference>
<keyword evidence="7" id="KW-0240">DNA-directed RNA polymerase</keyword>
<feature type="domain" description="RNA polymerase sigma factor 70 region 4 type 2" evidence="6">
    <location>
        <begin position="123"/>
        <end position="174"/>
    </location>
</feature>
<evidence type="ECO:0000256" key="3">
    <source>
        <dbReference type="ARBA" id="ARBA00023082"/>
    </source>
</evidence>
<evidence type="ECO:0000259" key="6">
    <source>
        <dbReference type="Pfam" id="PF08281"/>
    </source>
</evidence>
<accession>A0A9W6EUC1</accession>
<evidence type="ECO:0000313" key="8">
    <source>
        <dbReference type="Proteomes" id="UP001143545"/>
    </source>
</evidence>
<evidence type="ECO:0000256" key="4">
    <source>
        <dbReference type="ARBA" id="ARBA00023163"/>
    </source>
</evidence>
<dbReference type="InterPro" id="IPR039425">
    <property type="entry name" value="RNA_pol_sigma-70-like"/>
</dbReference>
<evidence type="ECO:0000256" key="2">
    <source>
        <dbReference type="ARBA" id="ARBA00023015"/>
    </source>
</evidence>
<keyword evidence="3" id="KW-0731">Sigma factor</keyword>
<evidence type="ECO:0000256" key="1">
    <source>
        <dbReference type="ARBA" id="ARBA00010641"/>
    </source>
</evidence>
<gene>
    <name evidence="7" type="ORF">NBRC110019_01810</name>
</gene>
<dbReference type="Pfam" id="PF08281">
    <property type="entry name" value="Sigma70_r4_2"/>
    <property type="match status" value="1"/>
</dbReference>
<dbReference type="Gene3D" id="1.10.1740.10">
    <property type="match status" value="1"/>
</dbReference>
<dbReference type="InterPro" id="IPR007627">
    <property type="entry name" value="RNA_pol_sigma70_r2"/>
</dbReference>
<sequence length="189" mass="21885">MKRVLKVIHLHTSEEKLIKKAQRNDRVSQQALYTTYAPKMLSVCRYYVKDLQYAEDVMITGFAKVFKGLSTFQFEGSFEGWVRRIMVRESISFLRSNKQIIFTEYTTATNEEIVYESDMSTEVLQLLIDGLPDGYKAVFVMYAIEGYAHKEIAEMLEISEGTSKSQLSKARKLLKQQLDLIKKRENGTI</sequence>
<keyword evidence="4" id="KW-0804">Transcription</keyword>
<dbReference type="Proteomes" id="UP001143545">
    <property type="component" value="Unassembled WGS sequence"/>
</dbReference>
<dbReference type="PANTHER" id="PTHR43133">
    <property type="entry name" value="RNA POLYMERASE ECF-TYPE SIGMA FACTO"/>
    <property type="match status" value="1"/>
</dbReference>
<dbReference type="GO" id="GO:0016987">
    <property type="term" value="F:sigma factor activity"/>
    <property type="evidence" value="ECO:0007669"/>
    <property type="project" value="UniProtKB-KW"/>
</dbReference>
<keyword evidence="2" id="KW-0805">Transcription regulation</keyword>
<keyword evidence="8" id="KW-1185">Reference proteome</keyword>
<dbReference type="InterPro" id="IPR013325">
    <property type="entry name" value="RNA_pol_sigma_r2"/>
</dbReference>
<dbReference type="Pfam" id="PF04542">
    <property type="entry name" value="Sigma70_r2"/>
    <property type="match status" value="1"/>
</dbReference>
<organism evidence="7 8">
    <name type="scientific">Neptunitalea chrysea</name>
    <dbReference type="NCBI Taxonomy" id="1647581"/>
    <lineage>
        <taxon>Bacteria</taxon>
        <taxon>Pseudomonadati</taxon>
        <taxon>Bacteroidota</taxon>
        <taxon>Flavobacteriia</taxon>
        <taxon>Flavobacteriales</taxon>
        <taxon>Flavobacteriaceae</taxon>
        <taxon>Neptunitalea</taxon>
    </lineage>
</organism>
<dbReference type="EMBL" id="BRVP01000001">
    <property type="protein sequence ID" value="GLB51142.1"/>
    <property type="molecule type" value="Genomic_DNA"/>
</dbReference>
<proteinExistence type="inferred from homology"/>
<reference evidence="7" key="1">
    <citation type="submission" date="2022-07" db="EMBL/GenBank/DDBJ databases">
        <title>Taxonomy of Novel Oxalotrophic and Methylotrophic Bacteria.</title>
        <authorList>
            <person name="Sahin N."/>
            <person name="Tani A."/>
        </authorList>
    </citation>
    <scope>NUCLEOTIDE SEQUENCE</scope>
    <source>
        <strain evidence="7">AM327</strain>
    </source>
</reference>
<dbReference type="GO" id="GO:0000428">
    <property type="term" value="C:DNA-directed RNA polymerase complex"/>
    <property type="evidence" value="ECO:0007669"/>
    <property type="project" value="UniProtKB-KW"/>
</dbReference>
<dbReference type="GO" id="GO:0003677">
    <property type="term" value="F:DNA binding"/>
    <property type="evidence" value="ECO:0007669"/>
    <property type="project" value="InterPro"/>
</dbReference>
<evidence type="ECO:0000259" key="5">
    <source>
        <dbReference type="Pfam" id="PF04542"/>
    </source>
</evidence>
<dbReference type="PANTHER" id="PTHR43133:SF46">
    <property type="entry name" value="RNA POLYMERASE SIGMA-70 FACTOR ECF SUBFAMILY"/>
    <property type="match status" value="1"/>
</dbReference>
<dbReference type="NCBIfam" id="TIGR02937">
    <property type="entry name" value="sigma70-ECF"/>
    <property type="match status" value="1"/>
</dbReference>
<dbReference type="InterPro" id="IPR014284">
    <property type="entry name" value="RNA_pol_sigma-70_dom"/>
</dbReference>
<name>A0A9W6EUC1_9FLAO</name>
<dbReference type="InterPro" id="IPR013249">
    <property type="entry name" value="RNA_pol_sigma70_r4_t2"/>
</dbReference>
<comment type="similarity">
    <text evidence="1">Belongs to the sigma-70 factor family. ECF subfamily.</text>
</comment>
<dbReference type="AlphaFoldDB" id="A0A9W6EUC1"/>
<evidence type="ECO:0000313" key="7">
    <source>
        <dbReference type="EMBL" id="GLB51142.1"/>
    </source>
</evidence>
<dbReference type="SUPFAM" id="SSF88659">
    <property type="entry name" value="Sigma3 and sigma4 domains of RNA polymerase sigma factors"/>
    <property type="match status" value="1"/>
</dbReference>
<dbReference type="SUPFAM" id="SSF88946">
    <property type="entry name" value="Sigma2 domain of RNA polymerase sigma factors"/>
    <property type="match status" value="1"/>
</dbReference>
<dbReference type="Gene3D" id="1.10.10.10">
    <property type="entry name" value="Winged helix-like DNA-binding domain superfamily/Winged helix DNA-binding domain"/>
    <property type="match status" value="1"/>
</dbReference>
<dbReference type="InterPro" id="IPR013324">
    <property type="entry name" value="RNA_pol_sigma_r3/r4-like"/>
</dbReference>
<protein>
    <submittedName>
        <fullName evidence="7">DNA-directed RNA polymerase sigma-70 factor</fullName>
    </submittedName>
</protein>